<comment type="caution">
    <text evidence="1">The sequence shown here is derived from an EMBL/GenBank/DDBJ whole genome shotgun (WGS) entry which is preliminary data.</text>
</comment>
<dbReference type="EMBL" id="CM046108">
    <property type="protein sequence ID" value="KAI8425883.1"/>
    <property type="molecule type" value="Genomic_DNA"/>
</dbReference>
<reference evidence="1 2" key="1">
    <citation type="journal article" date="2022" name="Genome Biol. Evol.">
        <title>The Spruce Budworm Genome: Reconstructing the Evolutionary History of Antifreeze Proteins.</title>
        <authorList>
            <person name="Beliveau C."/>
            <person name="Gagne P."/>
            <person name="Picq S."/>
            <person name="Vernygora O."/>
            <person name="Keeling C.I."/>
            <person name="Pinkney K."/>
            <person name="Doucet D."/>
            <person name="Wen F."/>
            <person name="Johnston J.S."/>
            <person name="Maaroufi H."/>
            <person name="Boyle B."/>
            <person name="Laroche J."/>
            <person name="Dewar K."/>
            <person name="Juretic N."/>
            <person name="Blackburn G."/>
            <person name="Nisole A."/>
            <person name="Brunet B."/>
            <person name="Brandao M."/>
            <person name="Lumley L."/>
            <person name="Duan J."/>
            <person name="Quan G."/>
            <person name="Lucarotti C.J."/>
            <person name="Roe A.D."/>
            <person name="Sperling F.A.H."/>
            <person name="Levesque R.C."/>
            <person name="Cusson M."/>
        </authorList>
    </citation>
    <scope>NUCLEOTIDE SEQUENCE [LARGE SCALE GENOMIC DNA]</scope>
    <source>
        <strain evidence="1">Glfc:IPQL:Cfum</strain>
    </source>
</reference>
<gene>
    <name evidence="1" type="ORF">MSG28_004897</name>
</gene>
<sequence length="322" mass="36792">MGQAFGTTSHNDRHYHRKEIGETAGLHGVGFMIKKAFKNNIVNFTGISERVAILKLKFGNMPLTIIQTYEPTENSSDFNAKIGHPKTEENLVMGKYGYGKLLKNLTRYIIKKENKIFSEHTMQLIKQRTDLMFADNKSKEEKKNLSNLFKETRKSIRKDYSMHRQEMAINLENMSQHEMGVTNNRHSAVPTSSSYVSSSAKPNRNKENRKETISYRSSSQVLISSHSYRIEITELFLIELCRLNGNESKHVEYDANQNVVSNYMNRDIDLVSSFAYLTAGLQQENKAAYDLASATQVYFKIWKLLVLSPVGLQRENEAGTGI</sequence>
<organism evidence="1 2">
    <name type="scientific">Choristoneura fumiferana</name>
    <name type="common">Spruce budworm moth</name>
    <name type="synonym">Archips fumiferana</name>
    <dbReference type="NCBI Taxonomy" id="7141"/>
    <lineage>
        <taxon>Eukaryota</taxon>
        <taxon>Metazoa</taxon>
        <taxon>Ecdysozoa</taxon>
        <taxon>Arthropoda</taxon>
        <taxon>Hexapoda</taxon>
        <taxon>Insecta</taxon>
        <taxon>Pterygota</taxon>
        <taxon>Neoptera</taxon>
        <taxon>Endopterygota</taxon>
        <taxon>Lepidoptera</taxon>
        <taxon>Glossata</taxon>
        <taxon>Ditrysia</taxon>
        <taxon>Tortricoidea</taxon>
        <taxon>Tortricidae</taxon>
        <taxon>Tortricinae</taxon>
        <taxon>Choristoneura</taxon>
    </lineage>
</organism>
<keyword evidence="2" id="KW-1185">Reference proteome</keyword>
<dbReference type="Proteomes" id="UP001064048">
    <property type="component" value="Chromosome 8"/>
</dbReference>
<proteinExistence type="predicted"/>
<name>A0ACC0JP08_CHOFU</name>
<evidence type="ECO:0000313" key="1">
    <source>
        <dbReference type="EMBL" id="KAI8425883.1"/>
    </source>
</evidence>
<evidence type="ECO:0000313" key="2">
    <source>
        <dbReference type="Proteomes" id="UP001064048"/>
    </source>
</evidence>
<accession>A0ACC0JP08</accession>
<protein>
    <submittedName>
        <fullName evidence="1">Uncharacterized protein</fullName>
    </submittedName>
</protein>